<proteinExistence type="inferred from homology"/>
<evidence type="ECO:0000259" key="3">
    <source>
        <dbReference type="Pfam" id="PF00881"/>
    </source>
</evidence>
<protein>
    <submittedName>
        <fullName evidence="4">Protein DrgA</fullName>
    </submittedName>
</protein>
<accession>A0A645C292</accession>
<name>A0A645C292_9ZZZZ</name>
<gene>
    <name evidence="4" type="primary">drgA_3</name>
    <name evidence="4" type="ORF">SDC9_118723</name>
</gene>
<sequence>MNFYEVLRARRSIRSFDRNREIPEAALERIMKAVQCAPSACNRQPWRFEIVFNPELREKIGACYPKDWLLQAPAIVVAMGDYSNCWKRLEGTPSVEIDIGIAMEHLVLAATAEGLATCWVCAFEKARLNQVMGVKDPWSVEAIAPLGYGTGAPHGLPYKPMEEIFKVRR</sequence>
<evidence type="ECO:0000256" key="2">
    <source>
        <dbReference type="ARBA" id="ARBA00023002"/>
    </source>
</evidence>
<evidence type="ECO:0000313" key="4">
    <source>
        <dbReference type="EMBL" id="MPM71752.1"/>
    </source>
</evidence>
<dbReference type="SUPFAM" id="SSF55469">
    <property type="entry name" value="FMN-dependent nitroreductase-like"/>
    <property type="match status" value="1"/>
</dbReference>
<dbReference type="PANTHER" id="PTHR43673:SF10">
    <property type="entry name" value="NADH DEHYDROGENASE_NAD(P)H NITROREDUCTASE XCC3605-RELATED"/>
    <property type="match status" value="1"/>
</dbReference>
<reference evidence="4" key="1">
    <citation type="submission" date="2019-08" db="EMBL/GenBank/DDBJ databases">
        <authorList>
            <person name="Kucharzyk K."/>
            <person name="Murdoch R.W."/>
            <person name="Higgins S."/>
            <person name="Loffler F."/>
        </authorList>
    </citation>
    <scope>NUCLEOTIDE SEQUENCE</scope>
</reference>
<dbReference type="GO" id="GO:0016491">
    <property type="term" value="F:oxidoreductase activity"/>
    <property type="evidence" value="ECO:0007669"/>
    <property type="project" value="UniProtKB-KW"/>
</dbReference>
<comment type="similarity">
    <text evidence="1">Belongs to the nitroreductase family.</text>
</comment>
<dbReference type="EMBL" id="VSSQ01024313">
    <property type="protein sequence ID" value="MPM71752.1"/>
    <property type="molecule type" value="Genomic_DNA"/>
</dbReference>
<dbReference type="AlphaFoldDB" id="A0A645C292"/>
<dbReference type="PANTHER" id="PTHR43673">
    <property type="entry name" value="NAD(P)H NITROREDUCTASE YDGI-RELATED"/>
    <property type="match status" value="1"/>
</dbReference>
<organism evidence="4">
    <name type="scientific">bioreactor metagenome</name>
    <dbReference type="NCBI Taxonomy" id="1076179"/>
    <lineage>
        <taxon>unclassified sequences</taxon>
        <taxon>metagenomes</taxon>
        <taxon>ecological metagenomes</taxon>
    </lineage>
</organism>
<evidence type="ECO:0000256" key="1">
    <source>
        <dbReference type="ARBA" id="ARBA00007118"/>
    </source>
</evidence>
<dbReference type="InterPro" id="IPR000415">
    <property type="entry name" value="Nitroreductase-like"/>
</dbReference>
<dbReference type="InterPro" id="IPR029479">
    <property type="entry name" value="Nitroreductase"/>
</dbReference>
<dbReference type="Gene3D" id="3.40.109.10">
    <property type="entry name" value="NADH Oxidase"/>
    <property type="match status" value="1"/>
</dbReference>
<feature type="domain" description="Nitroreductase" evidence="3">
    <location>
        <begin position="7"/>
        <end position="61"/>
    </location>
</feature>
<dbReference type="Pfam" id="PF00881">
    <property type="entry name" value="Nitroreductase"/>
    <property type="match status" value="2"/>
</dbReference>
<comment type="caution">
    <text evidence="4">The sequence shown here is derived from an EMBL/GenBank/DDBJ whole genome shotgun (WGS) entry which is preliminary data.</text>
</comment>
<keyword evidence="2" id="KW-0560">Oxidoreductase</keyword>
<feature type="domain" description="Nitroreductase" evidence="3">
    <location>
        <begin position="65"/>
        <end position="148"/>
    </location>
</feature>